<dbReference type="SUPFAM" id="SSF52172">
    <property type="entry name" value="CheY-like"/>
    <property type="match status" value="1"/>
</dbReference>
<evidence type="ECO:0000313" key="3">
    <source>
        <dbReference type="EMBL" id="RCJ37296.1"/>
    </source>
</evidence>
<gene>
    <name evidence="3" type="ORF">A6769_40135</name>
</gene>
<organism evidence="3 4">
    <name type="scientific">Nostoc punctiforme NIES-2108</name>
    <dbReference type="NCBI Taxonomy" id="1356359"/>
    <lineage>
        <taxon>Bacteria</taxon>
        <taxon>Bacillati</taxon>
        <taxon>Cyanobacteriota</taxon>
        <taxon>Cyanophyceae</taxon>
        <taxon>Nostocales</taxon>
        <taxon>Nostocaceae</taxon>
        <taxon>Nostoc</taxon>
    </lineage>
</organism>
<evidence type="ECO:0000256" key="1">
    <source>
        <dbReference type="PROSITE-ProRule" id="PRU00169"/>
    </source>
</evidence>
<name>A0A367RL47_NOSPU</name>
<dbReference type="PROSITE" id="PS50110">
    <property type="entry name" value="RESPONSE_REGULATORY"/>
    <property type="match status" value="1"/>
</dbReference>
<sequence length="195" mass="21819">MPNIIIIERDINYLKIFIKCMKESGFEVVCMNNTKLVSQVAQKQLPDLIICSLEIAKQNNCNFWNNLCQNFVTATIPLIFLINEASEIYQCPEFAADGYITKFCTTEELNKAIKAQLAKQAARKHGYAIQSQQVLNSPSIGNDQPNVQSILPSIPRLNLVFEFIAANYDKPISLCDVAEALGYSATYLTTVVTQT</sequence>
<evidence type="ECO:0000259" key="2">
    <source>
        <dbReference type="PROSITE" id="PS50110"/>
    </source>
</evidence>
<dbReference type="EMBL" id="LXQE01000144">
    <property type="protein sequence ID" value="RCJ37296.1"/>
    <property type="molecule type" value="Genomic_DNA"/>
</dbReference>
<comment type="caution">
    <text evidence="1">Lacks conserved residue(s) required for the propagation of feature annotation.</text>
</comment>
<protein>
    <recommendedName>
        <fullName evidence="2">Response regulatory domain-containing protein</fullName>
    </recommendedName>
</protein>
<feature type="domain" description="Response regulatory" evidence="2">
    <location>
        <begin position="3"/>
        <end position="117"/>
    </location>
</feature>
<proteinExistence type="predicted"/>
<accession>A0A367RL47</accession>
<dbReference type="GO" id="GO:0000160">
    <property type="term" value="P:phosphorelay signal transduction system"/>
    <property type="evidence" value="ECO:0007669"/>
    <property type="project" value="InterPro"/>
</dbReference>
<dbReference type="InterPro" id="IPR001789">
    <property type="entry name" value="Sig_transdc_resp-reg_receiver"/>
</dbReference>
<dbReference type="Proteomes" id="UP000252085">
    <property type="component" value="Unassembled WGS sequence"/>
</dbReference>
<dbReference type="Pfam" id="PF00072">
    <property type="entry name" value="Response_reg"/>
    <property type="match status" value="1"/>
</dbReference>
<dbReference type="AlphaFoldDB" id="A0A367RL47"/>
<feature type="non-terminal residue" evidence="3">
    <location>
        <position position="195"/>
    </location>
</feature>
<dbReference type="InterPro" id="IPR011006">
    <property type="entry name" value="CheY-like_superfamily"/>
</dbReference>
<dbReference type="Gene3D" id="1.10.10.60">
    <property type="entry name" value="Homeodomain-like"/>
    <property type="match status" value="1"/>
</dbReference>
<comment type="caution">
    <text evidence="3">The sequence shown here is derived from an EMBL/GenBank/DDBJ whole genome shotgun (WGS) entry which is preliminary data.</text>
</comment>
<dbReference type="Gene3D" id="3.40.50.2300">
    <property type="match status" value="1"/>
</dbReference>
<reference evidence="3 4" key="1">
    <citation type="submission" date="2016-04" db="EMBL/GenBank/DDBJ databases">
        <authorList>
            <person name="Evans L.H."/>
            <person name="Alamgir A."/>
            <person name="Owens N."/>
            <person name="Weber N.D."/>
            <person name="Virtaneva K."/>
            <person name="Barbian K."/>
            <person name="Babar A."/>
            <person name="Rosenke K."/>
        </authorList>
    </citation>
    <scope>NUCLEOTIDE SEQUENCE [LARGE SCALE GENOMIC DNA]</scope>
    <source>
        <strain evidence="3">NIES-2108</strain>
    </source>
</reference>
<evidence type="ECO:0000313" key="4">
    <source>
        <dbReference type="Proteomes" id="UP000252085"/>
    </source>
</evidence>